<evidence type="ECO:0000256" key="2">
    <source>
        <dbReference type="ARBA" id="ARBA00009137"/>
    </source>
</evidence>
<feature type="transmembrane region" description="Helical" evidence="9">
    <location>
        <begin position="236"/>
        <end position="260"/>
    </location>
</feature>
<comment type="caution">
    <text evidence="11">The sequence shown here is derived from an EMBL/GenBank/DDBJ whole genome shotgun (WGS) entry which is preliminary data.</text>
</comment>
<evidence type="ECO:0000256" key="3">
    <source>
        <dbReference type="ARBA" id="ARBA00022448"/>
    </source>
</evidence>
<keyword evidence="7" id="KW-0406">Ion transport</keyword>
<feature type="signal peptide" evidence="10">
    <location>
        <begin position="1"/>
        <end position="24"/>
    </location>
</feature>
<feature type="transmembrane region" description="Helical" evidence="9">
    <location>
        <begin position="381"/>
        <end position="406"/>
    </location>
</feature>
<evidence type="ECO:0000313" key="11">
    <source>
        <dbReference type="EMBL" id="KCZ88271.1"/>
    </source>
</evidence>
<feature type="transmembrane region" description="Helical" evidence="9">
    <location>
        <begin position="181"/>
        <end position="201"/>
    </location>
</feature>
<reference evidence="11 12" key="1">
    <citation type="submission" date="2013-04" db="EMBL/GenBank/DDBJ databases">
        <title>Hyphomonas hirschiana VP5 Genome Sequencing.</title>
        <authorList>
            <person name="Lai Q."/>
            <person name="Shao Z."/>
        </authorList>
    </citation>
    <scope>NUCLEOTIDE SEQUENCE [LARGE SCALE GENOMIC DNA]</scope>
    <source>
        <strain evidence="11 12">VP5</strain>
    </source>
</reference>
<organism evidence="11 12">
    <name type="scientific">Hyphomonas hirschiana VP5</name>
    <dbReference type="NCBI Taxonomy" id="1280951"/>
    <lineage>
        <taxon>Bacteria</taxon>
        <taxon>Pseudomonadati</taxon>
        <taxon>Pseudomonadota</taxon>
        <taxon>Alphaproteobacteria</taxon>
        <taxon>Hyphomonadales</taxon>
        <taxon>Hyphomonadaceae</taxon>
        <taxon>Hyphomonas</taxon>
    </lineage>
</organism>
<keyword evidence="6 9" id="KW-1133">Transmembrane helix</keyword>
<dbReference type="AlphaFoldDB" id="A0A059FCJ8"/>
<sequence>MNYASVIRVLALLMLILAGCAASAALLAWALGETPQIISFGATALGISVFASSVLLLAPKPRRRARPSDALAVTLMWWFLSPAAAAMPFVFGVANNSVSVALFEAASCLTTTGHSILDFPDGAWPVSLLYWRGLLHLLGTYAAVIMAAGVFAAINLGGPGVHRTVLFTVPDASYFDAMPRIYTGVGIMLGITISFILILLLMAGVPPVRALADAVSVISTGLVLPDAETFLPVNPVAGMIMAFGLAIGALGLAVWLPLRIGAVKTAITDPETVVFILLMVIFAAAVIPVGISLQDALGWSLSSLSTSGIPLSAAAREQQIPLTIAVLPALIGGSALSAAGGIKIARFIVLGQRAGQEFRQLGYRRSILSFRFRDRELDERSVIGVWVYFIVYAGAVFSVITAFAFFEVPFEDSIRLSIGALTSSGGLIGQATDNLGPAGQILLSIAMVLGRVEILTVLPALSLSFWRG</sequence>
<keyword evidence="3" id="KW-0813">Transport</keyword>
<feature type="transmembrane region" description="Helical" evidence="9">
    <location>
        <begin position="129"/>
        <end position="154"/>
    </location>
</feature>
<dbReference type="GO" id="GO:0008324">
    <property type="term" value="F:monoatomic cation transmembrane transporter activity"/>
    <property type="evidence" value="ECO:0007669"/>
    <property type="project" value="InterPro"/>
</dbReference>
<comment type="subcellular location">
    <subcellularLocation>
        <location evidence="1">Cell membrane</location>
        <topology evidence="1">Multi-pass membrane protein</topology>
    </subcellularLocation>
</comment>
<dbReference type="GO" id="GO:0005886">
    <property type="term" value="C:plasma membrane"/>
    <property type="evidence" value="ECO:0007669"/>
    <property type="project" value="UniProtKB-SubCell"/>
</dbReference>
<keyword evidence="8 9" id="KW-0472">Membrane</keyword>
<comment type="similarity">
    <text evidence="2">Belongs to the TrkH potassium transport family.</text>
</comment>
<dbReference type="PANTHER" id="PTHR32024:SF2">
    <property type="entry name" value="TRK SYSTEM POTASSIUM UPTAKE PROTEIN TRKG-RELATED"/>
    <property type="match status" value="1"/>
</dbReference>
<protein>
    <submittedName>
        <fullName evidence="11">Putative potassium uptake protein TrkH</fullName>
    </submittedName>
</protein>
<evidence type="ECO:0000256" key="4">
    <source>
        <dbReference type="ARBA" id="ARBA00022475"/>
    </source>
</evidence>
<keyword evidence="5 9" id="KW-0812">Transmembrane</keyword>
<proteinExistence type="inferred from homology"/>
<evidence type="ECO:0000256" key="7">
    <source>
        <dbReference type="ARBA" id="ARBA00023065"/>
    </source>
</evidence>
<feature type="transmembrane region" description="Helical" evidence="9">
    <location>
        <begin position="320"/>
        <end position="342"/>
    </location>
</feature>
<keyword evidence="12" id="KW-1185">Reference proteome</keyword>
<dbReference type="EMBL" id="ARYI01000016">
    <property type="protein sequence ID" value="KCZ88271.1"/>
    <property type="molecule type" value="Genomic_DNA"/>
</dbReference>
<evidence type="ECO:0000256" key="5">
    <source>
        <dbReference type="ARBA" id="ARBA00022692"/>
    </source>
</evidence>
<dbReference type="PANTHER" id="PTHR32024">
    <property type="entry name" value="TRK SYSTEM POTASSIUM UPTAKE PROTEIN TRKG-RELATED"/>
    <property type="match status" value="1"/>
</dbReference>
<dbReference type="PATRIC" id="fig|1280951.3.peg.3079"/>
<gene>
    <name evidence="11" type="ORF">HHI_15254</name>
</gene>
<keyword evidence="10" id="KW-0732">Signal</keyword>
<name>A0A059FCJ8_9PROT</name>
<accession>A0A059FCJ8</accession>
<evidence type="ECO:0000256" key="1">
    <source>
        <dbReference type="ARBA" id="ARBA00004651"/>
    </source>
</evidence>
<dbReference type="GO" id="GO:0030001">
    <property type="term" value="P:metal ion transport"/>
    <property type="evidence" value="ECO:0007669"/>
    <property type="project" value="UniProtKB-ARBA"/>
</dbReference>
<evidence type="ECO:0000256" key="6">
    <source>
        <dbReference type="ARBA" id="ARBA00022989"/>
    </source>
</evidence>
<keyword evidence="4" id="KW-1003">Cell membrane</keyword>
<evidence type="ECO:0000256" key="9">
    <source>
        <dbReference type="SAM" id="Phobius"/>
    </source>
</evidence>
<feature type="chain" id="PRO_5001572044" evidence="10">
    <location>
        <begin position="25"/>
        <end position="468"/>
    </location>
</feature>
<evidence type="ECO:0000256" key="10">
    <source>
        <dbReference type="SAM" id="SignalP"/>
    </source>
</evidence>
<dbReference type="OrthoDB" id="7629000at2"/>
<evidence type="ECO:0000256" key="8">
    <source>
        <dbReference type="ARBA" id="ARBA00023136"/>
    </source>
</evidence>
<dbReference type="Pfam" id="PF02386">
    <property type="entry name" value="TrkH"/>
    <property type="match status" value="1"/>
</dbReference>
<feature type="transmembrane region" description="Helical" evidence="9">
    <location>
        <begin position="441"/>
        <end position="466"/>
    </location>
</feature>
<dbReference type="Proteomes" id="UP000025061">
    <property type="component" value="Unassembled WGS sequence"/>
</dbReference>
<feature type="transmembrane region" description="Helical" evidence="9">
    <location>
        <begin position="70"/>
        <end position="91"/>
    </location>
</feature>
<dbReference type="RefSeq" id="WP_011647006.1">
    <property type="nucleotide sequence ID" value="NZ_ARYI01000016.1"/>
</dbReference>
<feature type="transmembrane region" description="Helical" evidence="9">
    <location>
        <begin position="38"/>
        <end position="58"/>
    </location>
</feature>
<feature type="transmembrane region" description="Helical" evidence="9">
    <location>
        <begin position="272"/>
        <end position="293"/>
    </location>
</feature>
<dbReference type="InterPro" id="IPR003445">
    <property type="entry name" value="Cat_transpt"/>
</dbReference>
<evidence type="ECO:0000313" key="12">
    <source>
        <dbReference type="Proteomes" id="UP000025061"/>
    </source>
</evidence>